<dbReference type="EMBL" id="JAHBCL010000023">
    <property type="protein sequence ID" value="MBS7527687.1"/>
    <property type="molecule type" value="Genomic_DNA"/>
</dbReference>
<dbReference type="SMART" id="SM00382">
    <property type="entry name" value="AAA"/>
    <property type="match status" value="1"/>
</dbReference>
<evidence type="ECO:0000256" key="1">
    <source>
        <dbReference type="ARBA" id="ARBA00022448"/>
    </source>
</evidence>
<dbReference type="PANTHER" id="PTHR42711">
    <property type="entry name" value="ABC TRANSPORTER ATP-BINDING PROTEIN"/>
    <property type="match status" value="1"/>
</dbReference>
<keyword evidence="2" id="KW-0547">Nucleotide-binding</keyword>
<dbReference type="InterPro" id="IPR017871">
    <property type="entry name" value="ABC_transporter-like_CS"/>
</dbReference>
<proteinExistence type="predicted"/>
<keyword evidence="1" id="KW-0813">Transport</keyword>
<dbReference type="InterPro" id="IPR050763">
    <property type="entry name" value="ABC_transporter_ATP-binding"/>
</dbReference>
<sequence>MIEVLNVSRSFTTKKGIIHRKTETMKAVNNISFSVNQGEIFGLLGPNGAGKTTTIKMLTTLLTPNEGKITILGYDTVKRAKEVQKRINFIYGGERSLYWRLTAKDNLIYFADLYNIEYKQMQSRVQGLLKLVGLEKYADKKVETFSKGMKQRLQIARALINDPEIVFMDEPTIGLDPAATHLLHEIILDLKTRGKTIILTTHYMKEAEELCDRIAFIKQGEIVDIQSPSAHINTAAKNSGKAIKSIEDVYMHYFGAERGVE</sequence>
<feature type="domain" description="ABC transporter" evidence="4">
    <location>
        <begin position="2"/>
        <end position="244"/>
    </location>
</feature>
<evidence type="ECO:0000313" key="5">
    <source>
        <dbReference type="EMBL" id="MBS7527687.1"/>
    </source>
</evidence>
<gene>
    <name evidence="5" type="ORF">KHM83_13455</name>
</gene>
<dbReference type="Proteomes" id="UP000746471">
    <property type="component" value="Unassembled WGS sequence"/>
</dbReference>
<reference evidence="5 6" key="1">
    <citation type="submission" date="2021-05" db="EMBL/GenBank/DDBJ databases">
        <title>Fusibacter ferrireducens sp. nov., an anaerobic, sulfur- and Fe-reducing bacterium isolated from the mangrove sediment.</title>
        <authorList>
            <person name="Qiu D."/>
        </authorList>
    </citation>
    <scope>NUCLEOTIDE SEQUENCE [LARGE SCALE GENOMIC DNA]</scope>
    <source>
        <strain evidence="5 6">DSM 12116</strain>
    </source>
</reference>
<keyword evidence="3 5" id="KW-0067">ATP-binding</keyword>
<evidence type="ECO:0000313" key="6">
    <source>
        <dbReference type="Proteomes" id="UP000746471"/>
    </source>
</evidence>
<dbReference type="GO" id="GO:0005524">
    <property type="term" value="F:ATP binding"/>
    <property type="evidence" value="ECO:0007669"/>
    <property type="project" value="UniProtKB-KW"/>
</dbReference>
<evidence type="ECO:0000259" key="4">
    <source>
        <dbReference type="PROSITE" id="PS50893"/>
    </source>
</evidence>
<dbReference type="RefSeq" id="WP_213237546.1">
    <property type="nucleotide sequence ID" value="NZ_JAHBCL010000023.1"/>
</dbReference>
<dbReference type="PANTHER" id="PTHR42711:SF18">
    <property type="entry name" value="ABC TRANSPORTER, ATP-BINDING PROTEIN"/>
    <property type="match status" value="1"/>
</dbReference>
<dbReference type="InterPro" id="IPR027417">
    <property type="entry name" value="P-loop_NTPase"/>
</dbReference>
<comment type="caution">
    <text evidence="5">The sequence shown here is derived from an EMBL/GenBank/DDBJ whole genome shotgun (WGS) entry which is preliminary data.</text>
</comment>
<dbReference type="InterPro" id="IPR003439">
    <property type="entry name" value="ABC_transporter-like_ATP-bd"/>
</dbReference>
<protein>
    <submittedName>
        <fullName evidence="5">ABC transporter ATP-binding protein</fullName>
    </submittedName>
</protein>
<dbReference type="Pfam" id="PF00005">
    <property type="entry name" value="ABC_tran"/>
    <property type="match status" value="1"/>
</dbReference>
<name>A0ABS5PUI2_9FIRM</name>
<dbReference type="InterPro" id="IPR003593">
    <property type="entry name" value="AAA+_ATPase"/>
</dbReference>
<accession>A0ABS5PUI2</accession>
<dbReference type="Gene3D" id="3.40.50.300">
    <property type="entry name" value="P-loop containing nucleotide triphosphate hydrolases"/>
    <property type="match status" value="1"/>
</dbReference>
<dbReference type="PROSITE" id="PS50893">
    <property type="entry name" value="ABC_TRANSPORTER_2"/>
    <property type="match status" value="1"/>
</dbReference>
<evidence type="ECO:0000256" key="2">
    <source>
        <dbReference type="ARBA" id="ARBA00022741"/>
    </source>
</evidence>
<evidence type="ECO:0000256" key="3">
    <source>
        <dbReference type="ARBA" id="ARBA00022840"/>
    </source>
</evidence>
<dbReference type="PROSITE" id="PS00211">
    <property type="entry name" value="ABC_TRANSPORTER_1"/>
    <property type="match status" value="1"/>
</dbReference>
<dbReference type="SUPFAM" id="SSF52540">
    <property type="entry name" value="P-loop containing nucleoside triphosphate hydrolases"/>
    <property type="match status" value="1"/>
</dbReference>
<keyword evidence="6" id="KW-1185">Reference proteome</keyword>
<organism evidence="5 6">
    <name type="scientific">Fusibacter paucivorans</name>
    <dbReference type="NCBI Taxonomy" id="76009"/>
    <lineage>
        <taxon>Bacteria</taxon>
        <taxon>Bacillati</taxon>
        <taxon>Bacillota</taxon>
        <taxon>Clostridia</taxon>
        <taxon>Eubacteriales</taxon>
        <taxon>Eubacteriales Family XII. Incertae Sedis</taxon>
        <taxon>Fusibacter</taxon>
    </lineage>
</organism>